<reference evidence="4" key="3">
    <citation type="submission" date="2015-06" db="UniProtKB">
        <authorList>
            <consortium name="EnsemblMetazoa"/>
        </authorList>
    </citation>
    <scope>IDENTIFICATION</scope>
</reference>
<evidence type="ECO:0000313" key="5">
    <source>
        <dbReference type="Proteomes" id="UP000014760"/>
    </source>
</evidence>
<dbReference type="InterPro" id="IPR009030">
    <property type="entry name" value="Growth_fac_rcpt_cys_sf"/>
</dbReference>
<feature type="domain" description="EGF-like" evidence="2">
    <location>
        <begin position="1602"/>
        <end position="1636"/>
    </location>
</feature>
<feature type="domain" description="EGF-like" evidence="2">
    <location>
        <begin position="395"/>
        <end position="430"/>
    </location>
</feature>
<feature type="signal peptide" evidence="1">
    <location>
        <begin position="1"/>
        <end position="21"/>
    </location>
</feature>
<dbReference type="OrthoDB" id="19903at2759"/>
<dbReference type="EMBL" id="AMQN01004221">
    <property type="status" value="NOT_ANNOTATED_CDS"/>
    <property type="molecule type" value="Genomic_DNA"/>
</dbReference>
<evidence type="ECO:0000259" key="2">
    <source>
        <dbReference type="SMART" id="SM00181"/>
    </source>
</evidence>
<gene>
    <name evidence="3" type="ORF">CAPTEDRAFT_205275</name>
</gene>
<feature type="domain" description="EGF-like" evidence="2">
    <location>
        <begin position="1280"/>
        <end position="1330"/>
    </location>
</feature>
<dbReference type="STRING" id="283909.R7VJV0"/>
<reference evidence="3 5" key="2">
    <citation type="journal article" date="2013" name="Nature">
        <title>Insights into bilaterian evolution from three spiralian genomes.</title>
        <authorList>
            <person name="Simakov O."/>
            <person name="Marletaz F."/>
            <person name="Cho S.J."/>
            <person name="Edsinger-Gonzales E."/>
            <person name="Havlak P."/>
            <person name="Hellsten U."/>
            <person name="Kuo D.H."/>
            <person name="Larsson T."/>
            <person name="Lv J."/>
            <person name="Arendt D."/>
            <person name="Savage R."/>
            <person name="Osoegawa K."/>
            <person name="de Jong P."/>
            <person name="Grimwood J."/>
            <person name="Chapman J.A."/>
            <person name="Shapiro H."/>
            <person name="Aerts A."/>
            <person name="Otillar R.P."/>
            <person name="Terry A.Y."/>
            <person name="Boore J.L."/>
            <person name="Grigoriev I.V."/>
            <person name="Lindberg D.R."/>
            <person name="Seaver E.C."/>
            <person name="Weisblat D.A."/>
            <person name="Putnam N.H."/>
            <person name="Rokhsar D.S."/>
        </authorList>
    </citation>
    <scope>NUCLEOTIDE SEQUENCE</scope>
    <source>
        <strain evidence="3 5">I ESC-2004</strain>
    </source>
</reference>
<sequence length="1984" mass="215851">MKQSFLRLLTAALLVALSVHGRTVREKRATSDIQYCTKEETPGIKCVLCDEGEILASDQKSCLECPSFCSDCRETNVDGVLGTVCKDCDDGYALHAESGTCKTCGAYCSYCKTKGDNLCDDAKYCLPSTVYNLETSVCEPCADNCMKCSEAGSCDEGECSSNYVYVLSESGTSASCKSCAPNCRKCDVAGEDKCDPGECYDKYALDTNSQTCSRCTDNCKQCSSPDECNPGMCNEGFIYRSDVKDCRACPPNCLECEFVDDQEEPVCTVCNAKFEVKEEKYCDYCPANCNICKLDSTSGDINCQNAGCKTGYALYAGQCYECPPNCNECTYSSSKQATECRDGMCIAQYAVRDGLCYKCPDNCKACTSTSSKTICTYNMCMDGTTYKKSDGTCPQCPSNCASCYLDGKNNIRCGVCDKRYVLVEDTYSCTACPSNCMTCAVIDNAVQCLDQQCAEDYVLNPKDGKCIQCDTGCKLCTYNKLTGDKNCLECASSYKMDDKGVCIACPAGCRECEWNEDDKELMCKSSGCMEGYGQSLKRMCTACPEGCASCTFKVPTGKMQCDDCENRYKMYIGKDASNNDIQMCIPCPKNCLECTYDSDLAETVCVTGQCVTGYTEVNGHCEACADNCGNCESSKADKCDECNPGYILSTDKTTCDQCATNCKKCSTMGKDKCDDNECMQGYTHNSDNTACLICADEDVCKSCDLKGSGKCDSCQDGYIVKSDFSGCVPCPKGCSFCEYDADVSVEEGVCVFGRCKEGYIMNPDRTCKACPTGCAACHFDSSVSDGVVCNDGKCRQNYVQNPNSDDNICVGCPGNCVTCYLDSAGEPRCDWDGCKPNFLWVEDSDSCEACADNCTKCSVKDQCDPDGCVKGSAYESQENKCIECADHCLECDEGGKCKVGGCDSGWGYDRESGICKECTANCNSCDCTTTSDCLIDDQRLKCSTGSGSCANKYSLNTDARTCEQCDANCNKCSSDDMKDKCDPDQCKDDFFFNTTSRTCISKCQCAHLNNNSLTNIPSIEDDACAANCHDCNTNGIEKCDSDGCDQYHFFEQTNSSCKKCADNCEKCEEEECDPNCTQKNNAQGVYSCSTANTCMTTNCQEGYGYNSHNKCDDNCKICDTTIEIPDLCDKDECKVDYGYERTSQTCKKTYCKHGQVDTNEKCNKPAGGCLVTTYKTRNGDTQYCPAGYCMPGYVYHSGTCQECPENCATCYYEGTTTKCEKNGCLRHYARTSKGLCIDCEEGCLECSAVEDASSGDTISVCDTDKCSTSYELIKQDVCIACSDGCAKCTFDKTEIICSKCRASFLGLIKSPQTSEWNQITDMDENWELCIACPLACAVCTYDSASDSMQCVDDGCIDAYAMRNSDKTCHDCPAGCEYCKHTTGQATACVDRGCYTNRAQLLTSNAVTCFDCPDKCARCEYRDGETWCLDQQCEDGYGLTRRSYGCIQCPDGCLHCNVILQDNGQDTYVCTDCNNGYVLHSGACHECPTKCGSCTYDLANQQTICTGNCEAQYARDLTDARKECKECPVNCDLCTYNTATANFECDTASCKTGYGLTSVKKCGECPSNCKRCDNNNEKCDECDEKYVFDNNKCSGFSVVYTTACAANCEQCNSAGPGKCDNDQCEDGYVVDESGKCARCADFCSKCSVEKESLCDANKCLTGYCRNDDKICVDCPDNCKTCEWDSDIGAALCLTNECYAGYGLTDSRTECKECPFNCKTCEDNGHKIMTCTECLSKFVLNGLDCGNCPQYCLACSVKHGKGLECDTCQDGSVQLSDGSCQLCSSLLFSNCIACTDVSAEGLHECTKCSNMYSLNADKTSCLSCRNQNDLDNCNYCIDQAEACAECKNNDYALTPTATGDKCGVKCYTCLPDARNPGKCNEAPTTEDQTQVCSAAEGLYCWSFYAIDLVDNVPMHYRGCYNQTCTDDHTYESCNTVDDNKLCQKCFLGNLGNGDLLNGVNRAGNSVFAGISYSFGIIIALCVKLLV</sequence>
<feature type="domain" description="EGF-like" evidence="2">
    <location>
        <begin position="1745"/>
        <end position="1779"/>
    </location>
</feature>
<reference evidence="5" key="1">
    <citation type="submission" date="2012-12" db="EMBL/GenBank/DDBJ databases">
        <authorList>
            <person name="Hellsten U."/>
            <person name="Grimwood J."/>
            <person name="Chapman J.A."/>
            <person name="Shapiro H."/>
            <person name="Aerts A."/>
            <person name="Otillar R.P."/>
            <person name="Terry A.Y."/>
            <person name="Boore J.L."/>
            <person name="Simakov O."/>
            <person name="Marletaz F."/>
            <person name="Cho S.-J."/>
            <person name="Edsinger-Gonzales E."/>
            <person name="Havlak P."/>
            <person name="Kuo D.-H."/>
            <person name="Larsson T."/>
            <person name="Lv J."/>
            <person name="Arendt D."/>
            <person name="Savage R."/>
            <person name="Osoegawa K."/>
            <person name="de Jong P."/>
            <person name="Lindberg D.R."/>
            <person name="Seaver E.C."/>
            <person name="Weisblat D.A."/>
            <person name="Putnam N.H."/>
            <person name="Grigoriev I.V."/>
            <person name="Rokhsar D.S."/>
        </authorList>
    </citation>
    <scope>NUCLEOTIDE SEQUENCE</scope>
    <source>
        <strain evidence="5">I ESC-2004</strain>
    </source>
</reference>
<name>R7VJV0_CAPTE</name>
<dbReference type="InterPro" id="IPR006212">
    <property type="entry name" value="Furin_repeat"/>
</dbReference>
<protein>
    <recommendedName>
        <fullName evidence="2">EGF-like domain-containing protein</fullName>
    </recommendedName>
</protein>
<feature type="domain" description="EGF-like" evidence="2">
    <location>
        <begin position="769"/>
        <end position="810"/>
    </location>
</feature>
<feature type="domain" description="EGF-like" evidence="2">
    <location>
        <begin position="248"/>
        <end position="283"/>
    </location>
</feature>
<feature type="domain" description="EGF-like" evidence="2">
    <location>
        <begin position="693"/>
        <end position="728"/>
    </location>
</feature>
<feature type="domain" description="EGF-like" evidence="2">
    <location>
        <begin position="1711"/>
        <end position="1744"/>
    </location>
</feature>
<feature type="domain" description="EGF-like" evidence="2">
    <location>
        <begin position="729"/>
        <end position="768"/>
    </location>
</feature>
<feature type="domain" description="EGF-like" evidence="2">
    <location>
        <begin position="64"/>
        <end position="102"/>
    </location>
</feature>
<dbReference type="PANTHER" id="PTHR23275">
    <property type="entry name" value="CABRIOLET.-RELATED"/>
    <property type="match status" value="1"/>
</dbReference>
<feature type="domain" description="EGF-like" evidence="2">
    <location>
        <begin position="883"/>
        <end position="916"/>
    </location>
</feature>
<evidence type="ECO:0000256" key="1">
    <source>
        <dbReference type="SAM" id="SignalP"/>
    </source>
</evidence>
<dbReference type="SUPFAM" id="SSF57184">
    <property type="entry name" value="Growth factor receptor domain"/>
    <property type="match status" value="12"/>
</dbReference>
<dbReference type="SMART" id="SM00261">
    <property type="entry name" value="FU"/>
    <property type="match status" value="8"/>
</dbReference>
<feature type="domain" description="EGF-like" evidence="2">
    <location>
        <begin position="623"/>
        <end position="656"/>
    </location>
</feature>
<dbReference type="Proteomes" id="UP000014760">
    <property type="component" value="Unassembled WGS sequence"/>
</dbReference>
<dbReference type="InterPro" id="IPR000742">
    <property type="entry name" value="EGF"/>
</dbReference>
<organism evidence="3">
    <name type="scientific">Capitella teleta</name>
    <name type="common">Polychaete worm</name>
    <dbReference type="NCBI Taxonomy" id="283909"/>
    <lineage>
        <taxon>Eukaryota</taxon>
        <taxon>Metazoa</taxon>
        <taxon>Spiralia</taxon>
        <taxon>Lophotrochozoa</taxon>
        <taxon>Annelida</taxon>
        <taxon>Polychaeta</taxon>
        <taxon>Sedentaria</taxon>
        <taxon>Scolecida</taxon>
        <taxon>Capitellidae</taxon>
        <taxon>Capitella</taxon>
    </lineage>
</organism>
<proteinExistence type="predicted"/>
<evidence type="ECO:0000313" key="4">
    <source>
        <dbReference type="EnsemblMetazoa" id="CapteP205275"/>
    </source>
</evidence>
<dbReference type="EMBL" id="KB292914">
    <property type="protein sequence ID" value="ELU16806.1"/>
    <property type="molecule type" value="Genomic_DNA"/>
</dbReference>
<feature type="domain" description="EGF-like" evidence="2">
    <location>
        <begin position="1563"/>
        <end position="1593"/>
    </location>
</feature>
<accession>R7VJV0</accession>
<dbReference type="HOGENOM" id="CLU_000426_0_0_1"/>
<feature type="domain" description="EGF-like" evidence="2">
    <location>
        <begin position="1525"/>
        <end position="1562"/>
    </location>
</feature>
<dbReference type="SMART" id="SM00181">
    <property type="entry name" value="EGF"/>
    <property type="match status" value="18"/>
</dbReference>
<keyword evidence="5" id="KW-1185">Reference proteome</keyword>
<dbReference type="InterPro" id="IPR052798">
    <property type="entry name" value="Giardia_VSA"/>
</dbReference>
<feature type="domain" description="EGF-like" evidence="2">
    <location>
        <begin position="1447"/>
        <end position="1484"/>
    </location>
</feature>
<feature type="domain" description="EGF-like" evidence="2">
    <location>
        <begin position="1672"/>
        <end position="1710"/>
    </location>
</feature>
<dbReference type="PANTHER" id="PTHR23275:SF100">
    <property type="entry name" value="EGF-LIKE DOMAIN-CONTAINING PROTEIN"/>
    <property type="match status" value="1"/>
</dbReference>
<keyword evidence="1" id="KW-0732">Signal</keyword>
<feature type="domain" description="EGF-like" evidence="2">
    <location>
        <begin position="431"/>
        <end position="467"/>
    </location>
</feature>
<evidence type="ECO:0000313" key="3">
    <source>
        <dbReference type="EMBL" id="ELU16806.1"/>
    </source>
</evidence>
<feature type="chain" id="PRO_5008789119" description="EGF-like domain-containing protein" evidence="1">
    <location>
        <begin position="22"/>
        <end position="1984"/>
    </location>
</feature>
<feature type="domain" description="EGF-like" evidence="2">
    <location>
        <begin position="586"/>
        <end position="622"/>
    </location>
</feature>
<dbReference type="OMA" id="MGEHINP"/>
<dbReference type="EnsemblMetazoa" id="CapteT205275">
    <property type="protein sequence ID" value="CapteP205275"/>
    <property type="gene ID" value="CapteG205275"/>
</dbReference>